<keyword evidence="1" id="KW-1133">Transmembrane helix</keyword>
<dbReference type="AlphaFoldDB" id="E3HYD8"/>
<dbReference type="KEGG" id="axy:AXYL_06810"/>
<geneLocation type="plasmid" evidence="2 3">
    <name>pA82</name>
</geneLocation>
<sequence>MKAFSLDASAVDEEANVLLQRHGGLVGRVLLYLAIAALLNSCISLYGSTRLFFAEARLEAHAPGGAVYRPAVYVNGVRPEVPVAITEEMAALRSGGK</sequence>
<dbReference type="PATRIC" id="fig|762376.5.peg.6756"/>
<dbReference type="EMBL" id="CP002289">
    <property type="protein sequence ID" value="ADP20092.1"/>
    <property type="molecule type" value="Genomic_DNA"/>
</dbReference>
<name>E3HYD8_ACHXA</name>
<evidence type="ECO:0000313" key="2">
    <source>
        <dbReference type="EMBL" id="ADP20092.1"/>
    </source>
</evidence>
<keyword evidence="1" id="KW-0812">Transmembrane</keyword>
<accession>E3HYD8</accession>
<dbReference type="Proteomes" id="UP000006876">
    <property type="component" value="Plasmid pA82"/>
</dbReference>
<dbReference type="HOGENOM" id="CLU_2340378_0_0_4"/>
<dbReference type="OrthoDB" id="9913195at2"/>
<evidence type="ECO:0000313" key="3">
    <source>
        <dbReference type="Proteomes" id="UP000006876"/>
    </source>
</evidence>
<proteinExistence type="predicted"/>
<gene>
    <name evidence="2" type="ordered locus">AXYL_06810</name>
</gene>
<keyword evidence="2" id="KW-0614">Plasmid</keyword>
<organism evidence="2 3">
    <name type="scientific">Achromobacter xylosoxidans (strain A8)</name>
    <dbReference type="NCBI Taxonomy" id="762376"/>
    <lineage>
        <taxon>Bacteria</taxon>
        <taxon>Pseudomonadati</taxon>
        <taxon>Pseudomonadota</taxon>
        <taxon>Betaproteobacteria</taxon>
        <taxon>Burkholderiales</taxon>
        <taxon>Alcaligenaceae</taxon>
        <taxon>Achromobacter</taxon>
    </lineage>
</organism>
<keyword evidence="1" id="KW-0472">Membrane</keyword>
<protein>
    <submittedName>
        <fullName evidence="2">Uncharacterized protein</fullName>
    </submittedName>
</protein>
<dbReference type="RefSeq" id="WP_013397280.1">
    <property type="nucleotide sequence ID" value="NC_014642.1"/>
</dbReference>
<reference evidence="3" key="1">
    <citation type="journal article" date="2011" name="J. Bacteriol.">
        <title>Complete genome sequence of the haloaromatic acid-degrading bacterium Achromobacter xylosoxidans A8.</title>
        <authorList>
            <person name="Strnad H."/>
            <person name="Ridl J."/>
            <person name="Paces J."/>
            <person name="Kolar M."/>
            <person name="Vlcek C."/>
            <person name="Paces V."/>
        </authorList>
    </citation>
    <scope>NUCLEOTIDE SEQUENCE [LARGE SCALE GENOMIC DNA]</scope>
    <source>
        <strain evidence="3">A8</strain>
        <plasmid evidence="3">pA82</plasmid>
    </source>
</reference>
<feature type="transmembrane region" description="Helical" evidence="1">
    <location>
        <begin position="29"/>
        <end position="47"/>
    </location>
</feature>
<evidence type="ECO:0000256" key="1">
    <source>
        <dbReference type="SAM" id="Phobius"/>
    </source>
</evidence>